<feature type="non-terminal residue" evidence="1">
    <location>
        <position position="498"/>
    </location>
</feature>
<dbReference type="OrthoDB" id="42638at2759"/>
<evidence type="ECO:0000313" key="2">
    <source>
        <dbReference type="Proteomes" id="UP000648918"/>
    </source>
</evidence>
<feature type="non-terminal residue" evidence="1">
    <location>
        <position position="1"/>
    </location>
</feature>
<reference evidence="1" key="1">
    <citation type="submission" date="2019-09" db="EMBL/GenBank/DDBJ databases">
        <title>Bird 10,000 Genomes (B10K) Project - Family phase.</title>
        <authorList>
            <person name="Zhang G."/>
        </authorList>
    </citation>
    <scope>NUCLEOTIDE SEQUENCE</scope>
    <source>
        <strain evidence="1">B10K-DU-024-03</strain>
        <tissue evidence="1">Muscle</tissue>
    </source>
</reference>
<dbReference type="Gene3D" id="3.40.50.1110">
    <property type="entry name" value="SGNH hydrolase"/>
    <property type="match status" value="1"/>
</dbReference>
<gene>
    <name evidence="1" type="primary">Siae</name>
    <name evidence="1" type="ORF">HALSEN_R13161</name>
</gene>
<keyword evidence="2" id="KW-1185">Reference proteome</keyword>
<evidence type="ECO:0000313" key="1">
    <source>
        <dbReference type="EMBL" id="NXD88067.1"/>
    </source>
</evidence>
<dbReference type="InterPro" id="IPR036514">
    <property type="entry name" value="SGNH_hydro_sf"/>
</dbReference>
<dbReference type="EMBL" id="WBNJ01001013">
    <property type="protein sequence ID" value="NXD88067.1"/>
    <property type="molecule type" value="Genomic_DNA"/>
</dbReference>
<protein>
    <submittedName>
        <fullName evidence="1">SIAE acetylesterase</fullName>
    </submittedName>
</protein>
<dbReference type="InterPro" id="IPR039329">
    <property type="entry name" value="SIAE"/>
</dbReference>
<dbReference type="PANTHER" id="PTHR22901:SF0">
    <property type="entry name" value="SIALATE O-ACETYLESTERASE"/>
    <property type="match status" value="1"/>
</dbReference>
<dbReference type="Proteomes" id="UP000648918">
    <property type="component" value="Unassembled WGS sequence"/>
</dbReference>
<organism evidence="1 2">
    <name type="scientific">Halcyon senegalensis</name>
    <dbReference type="NCBI Taxonomy" id="342381"/>
    <lineage>
        <taxon>Eukaryota</taxon>
        <taxon>Metazoa</taxon>
        <taxon>Chordata</taxon>
        <taxon>Craniata</taxon>
        <taxon>Vertebrata</taxon>
        <taxon>Euteleostomi</taxon>
        <taxon>Archelosauria</taxon>
        <taxon>Archosauria</taxon>
        <taxon>Dinosauria</taxon>
        <taxon>Saurischia</taxon>
        <taxon>Theropoda</taxon>
        <taxon>Coelurosauria</taxon>
        <taxon>Aves</taxon>
        <taxon>Neognathae</taxon>
        <taxon>Neoaves</taxon>
        <taxon>Telluraves</taxon>
        <taxon>Coraciimorphae</taxon>
        <taxon>Coraciiformes</taxon>
        <taxon>Alcedinidae</taxon>
        <taxon>Halcyon</taxon>
    </lineage>
</organism>
<dbReference type="GO" id="GO:0005975">
    <property type="term" value="P:carbohydrate metabolic process"/>
    <property type="evidence" value="ECO:0007669"/>
    <property type="project" value="TreeGrafter"/>
</dbReference>
<accession>A0A851Z6X2</accession>
<dbReference type="PANTHER" id="PTHR22901">
    <property type="entry name" value="SIALATE O-ACETYLESTERASE"/>
    <property type="match status" value="1"/>
</dbReference>
<name>A0A851Z6X2_9AVES</name>
<dbReference type="SUPFAM" id="SSF52266">
    <property type="entry name" value="SGNH hydrolase"/>
    <property type="match status" value="1"/>
</dbReference>
<dbReference type="GO" id="GO:0001681">
    <property type="term" value="F:sialate O-acetylesterase activity"/>
    <property type="evidence" value="ECO:0007669"/>
    <property type="project" value="InterPro"/>
</dbReference>
<comment type="caution">
    <text evidence="1">The sequence shown here is derived from an EMBL/GenBank/DDBJ whole genome shotgun (WGS) entry which is preliminary data.</text>
</comment>
<sequence>FASYYGDHMVLQKEPAGAVLWGPGDPGATVTVALSRDSGFILMKKTTRVKGSSGTWTTILDPMDPGGPYTLTATQGPANVTLRDVYFGDVWLCSGQSNMAMTVLQIANASQELAAAARYPHVRLFVVAPSRSSVELQDLERVDLPWAVPTAANLGQGNFTHFSAVCWLLGRWLYEAQRYPIGLVEAAWGGTPIEAWSSPRALRACGLLEDTGRPDLVLCPPTFSPALPPSISPRRNLSGPQTPSVLWNAMIHPLLNMTLRGVAWYQGEANAFLHTDRYNCSFPALIADWRWAFHAGSAGQTEPLLPFGFVQLSTYHRQSPDDSFARLRWHQTADLGVVPNARMPNTFMAVAMDLGDERSPYGSIHPRDKQNVAHRLQLGARAVAYGEKNLVFQGPYPTHAVLEVTRGLLNVTYTQELVYRQRNTQAFEVCPPTQVSCSSQHGWVPAPVVTVESRTVTLDLAGCGPLVLGLRYAWAEWPCDYQSCALYNGQGLPAPLFL</sequence>
<dbReference type="AlphaFoldDB" id="A0A851Z6X2"/>
<proteinExistence type="predicted"/>